<feature type="domain" description="PknH-like extracellular" evidence="2">
    <location>
        <begin position="30"/>
        <end position="217"/>
    </location>
</feature>
<evidence type="ECO:0000256" key="1">
    <source>
        <dbReference type="SAM" id="SignalP"/>
    </source>
</evidence>
<organism evidence="3 4">
    <name type="scientific">Mycolicibacter sinensis (strain JDM601)</name>
    <name type="common">Mycobacterium sinense</name>
    <dbReference type="NCBI Taxonomy" id="875328"/>
    <lineage>
        <taxon>Bacteria</taxon>
        <taxon>Bacillati</taxon>
        <taxon>Actinomycetota</taxon>
        <taxon>Actinomycetes</taxon>
        <taxon>Mycobacteriales</taxon>
        <taxon>Mycobacteriaceae</taxon>
        <taxon>Mycolicibacter</taxon>
    </lineage>
</organism>
<dbReference type="Gene3D" id="3.40.1000.70">
    <property type="entry name" value="PknH-like extracellular domain"/>
    <property type="match status" value="1"/>
</dbReference>
<feature type="signal peptide" evidence="1">
    <location>
        <begin position="1"/>
        <end position="27"/>
    </location>
</feature>
<dbReference type="OrthoDB" id="1551126at2"/>
<dbReference type="Pfam" id="PF14032">
    <property type="entry name" value="PknH_C"/>
    <property type="match status" value="1"/>
</dbReference>
<reference evidence="4" key="1">
    <citation type="submission" date="2016-06" db="EMBL/GenBank/DDBJ databases">
        <authorList>
            <person name="Sutton G."/>
            <person name="Brinkac L."/>
            <person name="Sanka R."/>
            <person name="Adams M."/>
            <person name="Lau E."/>
            <person name="Sam S."/>
            <person name="Sreng N."/>
            <person name="Him V."/>
            <person name="Kerleguer A."/>
            <person name="Cheng S."/>
        </authorList>
    </citation>
    <scope>NUCLEOTIDE SEQUENCE [LARGE SCALE GENOMIC DNA]</scope>
    <source>
        <strain evidence="4">E1876</strain>
    </source>
</reference>
<name>A0A1A2NWC5_MYCSD</name>
<protein>
    <recommendedName>
        <fullName evidence="2">PknH-like extracellular domain-containing protein</fullName>
    </recommendedName>
</protein>
<proteinExistence type="predicted"/>
<sequence length="223" mass="23081">MRDSHPLGMFTTVIAAAGLLCAAPAFAAPVDTGDLAGLQPDPAALNDLFAGPGLRNPSLTVTGHSTGLQNYVSTERACVGAVYPGTESAYGGSSYRAIDVQTLTSDTTGPVRVRVTTAIAAFPTEEAATAFVSETGQSWQNCSGEEVNLTLAGQDDEKWYVQTPGEAGDAFAVRTNRVSDHSTCSHVITGKANVAIEVLACTTGIMSDQALKVADRVRAEITG</sequence>
<feature type="chain" id="PRO_5009825813" description="PknH-like extracellular domain-containing protein" evidence="1">
    <location>
        <begin position="28"/>
        <end position="223"/>
    </location>
</feature>
<evidence type="ECO:0000313" key="3">
    <source>
        <dbReference type="EMBL" id="OBI33475.1"/>
    </source>
</evidence>
<dbReference type="AlphaFoldDB" id="A0A1A2NWC5"/>
<gene>
    <name evidence="3" type="ORF">A5710_13650</name>
</gene>
<keyword evidence="1" id="KW-0732">Signal</keyword>
<dbReference type="InterPro" id="IPR026954">
    <property type="entry name" value="PknH-like_Extracell"/>
</dbReference>
<evidence type="ECO:0000259" key="2">
    <source>
        <dbReference type="Pfam" id="PF14032"/>
    </source>
</evidence>
<comment type="caution">
    <text evidence="3">The sequence shown here is derived from an EMBL/GenBank/DDBJ whole genome shotgun (WGS) entry which is preliminary data.</text>
</comment>
<accession>A0A1A2NWC5</accession>
<dbReference type="RefSeq" id="WP_064921189.1">
    <property type="nucleotide sequence ID" value="NZ_LZJK01000057.1"/>
</dbReference>
<evidence type="ECO:0000313" key="4">
    <source>
        <dbReference type="Proteomes" id="UP000093943"/>
    </source>
</evidence>
<dbReference type="Proteomes" id="UP000093943">
    <property type="component" value="Unassembled WGS sequence"/>
</dbReference>
<dbReference type="InterPro" id="IPR038232">
    <property type="entry name" value="PknH-like_Extracell_sf"/>
</dbReference>
<dbReference type="EMBL" id="LZKG01000021">
    <property type="protein sequence ID" value="OBI33475.1"/>
    <property type="molecule type" value="Genomic_DNA"/>
</dbReference>